<feature type="non-terminal residue" evidence="2">
    <location>
        <position position="291"/>
    </location>
</feature>
<dbReference type="Proteomes" id="UP000523795">
    <property type="component" value="Unassembled WGS sequence"/>
</dbReference>
<gene>
    <name evidence="2" type="ORF">HER39_05575</name>
</gene>
<dbReference type="PROSITE" id="PS50035">
    <property type="entry name" value="PLD"/>
    <property type="match status" value="1"/>
</dbReference>
<dbReference type="Gene3D" id="3.30.870.10">
    <property type="entry name" value="Endonuclease Chain A"/>
    <property type="match status" value="1"/>
</dbReference>
<evidence type="ECO:0000313" key="3">
    <source>
        <dbReference type="Proteomes" id="UP000523795"/>
    </source>
</evidence>
<sequence length="291" mass="32849">QAEVNQKVWEATRELKESRSEMEAPAWVHAAAELNRTLGSFPMPDGNTVELLPGYAQSVRAMTAAVREAREYVNVEFYIMARDEVTGELFEALREAAGRGVTVRLLFVHIGTLRVAGYRKFLRWLRGSGIQWHRMLPILPGQGQWRRIDLRNHRKILVVDGRVAFTGSQNLIEPGYRRPSSRRTGRQWVELMARLEGPIVTALNVVFATDWYSETDELLAQELFIPANVPENGPMTCQVVPSGPGFQAENNLRLFNTLIYSATERLSICSPYFVPDDSLLYAITTAAQRGV</sequence>
<accession>A0ABX1JL63</accession>
<feature type="domain" description="PLD phosphodiesterase" evidence="1">
    <location>
        <begin position="148"/>
        <end position="175"/>
    </location>
</feature>
<dbReference type="PANTHER" id="PTHR21248:SF22">
    <property type="entry name" value="PHOSPHOLIPASE D"/>
    <property type="match status" value="1"/>
</dbReference>
<keyword evidence="3" id="KW-1185">Reference proteome</keyword>
<protein>
    <submittedName>
        <fullName evidence="2">Cardiolipin synthase A</fullName>
    </submittedName>
</protein>
<dbReference type="PANTHER" id="PTHR21248">
    <property type="entry name" value="CARDIOLIPIN SYNTHASE"/>
    <property type="match status" value="1"/>
</dbReference>
<evidence type="ECO:0000259" key="1">
    <source>
        <dbReference type="PROSITE" id="PS50035"/>
    </source>
</evidence>
<proteinExistence type="predicted"/>
<dbReference type="SUPFAM" id="SSF56024">
    <property type="entry name" value="Phospholipase D/nuclease"/>
    <property type="match status" value="2"/>
</dbReference>
<name>A0ABX1JL63_9MICC</name>
<dbReference type="EMBL" id="JAAZSR010000057">
    <property type="protein sequence ID" value="NKX50050.1"/>
    <property type="molecule type" value="Genomic_DNA"/>
</dbReference>
<dbReference type="InterPro" id="IPR001736">
    <property type="entry name" value="PLipase_D/transphosphatidylase"/>
</dbReference>
<comment type="caution">
    <text evidence="2">The sequence shown here is derived from an EMBL/GenBank/DDBJ whole genome shotgun (WGS) entry which is preliminary data.</text>
</comment>
<reference evidence="2 3" key="1">
    <citation type="submission" date="2020-04" db="EMBL/GenBank/DDBJ databases">
        <authorList>
            <person name="Liu S."/>
        </authorList>
    </citation>
    <scope>NUCLEOTIDE SEQUENCE [LARGE SCALE GENOMIC DNA]</scope>
    <source>
        <strain evidence="2 3">CGMCC 1.15091</strain>
    </source>
</reference>
<organism evidence="2 3">
    <name type="scientific">Arthrobacter deserti</name>
    <dbReference type="NCBI Taxonomy" id="1742687"/>
    <lineage>
        <taxon>Bacteria</taxon>
        <taxon>Bacillati</taxon>
        <taxon>Actinomycetota</taxon>
        <taxon>Actinomycetes</taxon>
        <taxon>Micrococcales</taxon>
        <taxon>Micrococcaceae</taxon>
        <taxon>Arthrobacter</taxon>
    </lineage>
</organism>
<dbReference type="InterPro" id="IPR025202">
    <property type="entry name" value="PLD-like_dom"/>
</dbReference>
<evidence type="ECO:0000313" key="2">
    <source>
        <dbReference type="EMBL" id="NKX50050.1"/>
    </source>
</evidence>
<dbReference type="Pfam" id="PF13091">
    <property type="entry name" value="PLDc_2"/>
    <property type="match status" value="1"/>
</dbReference>
<feature type="non-terminal residue" evidence="2">
    <location>
        <position position="1"/>
    </location>
</feature>